<dbReference type="Gene3D" id="1.25.40.10">
    <property type="entry name" value="Tetratricopeptide repeat domain"/>
    <property type="match status" value="1"/>
</dbReference>
<reference evidence="2 3" key="1">
    <citation type="submission" date="2016-10" db="EMBL/GenBank/DDBJ databases">
        <authorList>
            <person name="de Groot N.N."/>
        </authorList>
    </citation>
    <scope>NUCLEOTIDE SEQUENCE [LARGE SCALE GENOMIC DNA]</scope>
    <source>
        <strain evidence="2 3">HLD2</strain>
    </source>
</reference>
<dbReference type="STRING" id="415747.SAMN03097708_02632"/>
<dbReference type="InterPro" id="IPR019734">
    <property type="entry name" value="TPR_rpt"/>
</dbReference>
<evidence type="ECO:0000313" key="3">
    <source>
        <dbReference type="Proteomes" id="UP000199648"/>
    </source>
</evidence>
<evidence type="ECO:0000313" key="2">
    <source>
        <dbReference type="EMBL" id="SCZ64452.1"/>
    </source>
</evidence>
<organism evidence="2 3">
    <name type="scientific">Thiohalomonas denitrificans</name>
    <dbReference type="NCBI Taxonomy" id="415747"/>
    <lineage>
        <taxon>Bacteria</taxon>
        <taxon>Pseudomonadati</taxon>
        <taxon>Pseudomonadota</taxon>
        <taxon>Gammaproteobacteria</taxon>
        <taxon>Thiohalomonadales</taxon>
        <taxon>Thiohalomonadaceae</taxon>
        <taxon>Thiohalomonas</taxon>
    </lineage>
</organism>
<keyword evidence="3" id="KW-1185">Reference proteome</keyword>
<dbReference type="PROSITE" id="PS50005">
    <property type="entry name" value="TPR"/>
    <property type="match status" value="2"/>
</dbReference>
<sequence length="110" mass="12252">MSTIIENLERMLASGQDNPMLRFGLGKAYLNEKEFDSAAEHLQRAVEQDPEYSAAWKLLGRAQVQAKHTDEAAQAFRRGIEVATQKGDVQAAREMGVFLKRLEKSSGGEQ</sequence>
<feature type="repeat" description="TPR" evidence="1">
    <location>
        <begin position="53"/>
        <end position="86"/>
    </location>
</feature>
<keyword evidence="1" id="KW-0802">TPR repeat</keyword>
<accession>A0A1G5QRS4</accession>
<protein>
    <submittedName>
        <fullName evidence="2">Tetratricopeptide repeat-containing protein</fullName>
    </submittedName>
</protein>
<dbReference type="EMBL" id="FMWD01000008">
    <property type="protein sequence ID" value="SCZ64452.1"/>
    <property type="molecule type" value="Genomic_DNA"/>
</dbReference>
<dbReference type="AlphaFoldDB" id="A0A1G5QRS4"/>
<name>A0A1G5QRS4_9GAMM</name>
<proteinExistence type="predicted"/>
<gene>
    <name evidence="2" type="ORF">SAMN03097708_02632</name>
</gene>
<dbReference type="SMART" id="SM00028">
    <property type="entry name" value="TPR"/>
    <property type="match status" value="2"/>
</dbReference>
<dbReference type="InterPro" id="IPR011990">
    <property type="entry name" value="TPR-like_helical_dom_sf"/>
</dbReference>
<dbReference type="Pfam" id="PF14559">
    <property type="entry name" value="TPR_19"/>
    <property type="match status" value="1"/>
</dbReference>
<feature type="repeat" description="TPR" evidence="1">
    <location>
        <begin position="19"/>
        <end position="52"/>
    </location>
</feature>
<evidence type="ECO:0000256" key="1">
    <source>
        <dbReference type="PROSITE-ProRule" id="PRU00339"/>
    </source>
</evidence>
<dbReference type="SUPFAM" id="SSF48452">
    <property type="entry name" value="TPR-like"/>
    <property type="match status" value="1"/>
</dbReference>
<dbReference type="Proteomes" id="UP000199648">
    <property type="component" value="Unassembled WGS sequence"/>
</dbReference>